<protein>
    <submittedName>
        <fullName evidence="2">Uncharacterized protein</fullName>
    </submittedName>
</protein>
<keyword evidence="1" id="KW-0472">Membrane</keyword>
<feature type="transmembrane region" description="Helical" evidence="1">
    <location>
        <begin position="26"/>
        <end position="46"/>
    </location>
</feature>
<evidence type="ECO:0000313" key="2">
    <source>
        <dbReference type="EMBL" id="KAF2731291.1"/>
    </source>
</evidence>
<accession>A0A9P4QUP5</accession>
<keyword evidence="3" id="KW-1185">Reference proteome</keyword>
<dbReference type="EMBL" id="ML996199">
    <property type="protein sequence ID" value="KAF2731291.1"/>
    <property type="molecule type" value="Genomic_DNA"/>
</dbReference>
<keyword evidence="1" id="KW-0812">Transmembrane</keyword>
<evidence type="ECO:0000313" key="3">
    <source>
        <dbReference type="Proteomes" id="UP000799444"/>
    </source>
</evidence>
<dbReference type="AlphaFoldDB" id="A0A9P4QUP5"/>
<proteinExistence type="predicted"/>
<feature type="transmembrane region" description="Helical" evidence="1">
    <location>
        <begin position="94"/>
        <end position="119"/>
    </location>
</feature>
<comment type="caution">
    <text evidence="2">The sequence shown here is derived from an EMBL/GenBank/DDBJ whole genome shotgun (WGS) entry which is preliminary data.</text>
</comment>
<gene>
    <name evidence="2" type="ORF">EJ04DRAFT_526291</name>
</gene>
<evidence type="ECO:0000256" key="1">
    <source>
        <dbReference type="SAM" id="Phobius"/>
    </source>
</evidence>
<dbReference type="Proteomes" id="UP000799444">
    <property type="component" value="Unassembled WGS sequence"/>
</dbReference>
<name>A0A9P4QUP5_9PLEO</name>
<keyword evidence="1" id="KW-1133">Transmembrane helix</keyword>
<reference evidence="2" key="1">
    <citation type="journal article" date="2020" name="Stud. Mycol.">
        <title>101 Dothideomycetes genomes: a test case for predicting lifestyles and emergence of pathogens.</title>
        <authorList>
            <person name="Haridas S."/>
            <person name="Albert R."/>
            <person name="Binder M."/>
            <person name="Bloem J."/>
            <person name="Labutti K."/>
            <person name="Salamov A."/>
            <person name="Andreopoulos B."/>
            <person name="Baker S."/>
            <person name="Barry K."/>
            <person name="Bills G."/>
            <person name="Bluhm B."/>
            <person name="Cannon C."/>
            <person name="Castanera R."/>
            <person name="Culley D."/>
            <person name="Daum C."/>
            <person name="Ezra D."/>
            <person name="Gonzalez J."/>
            <person name="Henrissat B."/>
            <person name="Kuo A."/>
            <person name="Liang C."/>
            <person name="Lipzen A."/>
            <person name="Lutzoni F."/>
            <person name="Magnuson J."/>
            <person name="Mondo S."/>
            <person name="Nolan M."/>
            <person name="Ohm R."/>
            <person name="Pangilinan J."/>
            <person name="Park H.-J."/>
            <person name="Ramirez L."/>
            <person name="Alfaro M."/>
            <person name="Sun H."/>
            <person name="Tritt A."/>
            <person name="Yoshinaga Y."/>
            <person name="Zwiers L.-H."/>
            <person name="Turgeon B."/>
            <person name="Goodwin S."/>
            <person name="Spatafora J."/>
            <person name="Crous P."/>
            <person name="Grigoriev I."/>
        </authorList>
    </citation>
    <scope>NUCLEOTIDE SEQUENCE</scope>
    <source>
        <strain evidence="2">CBS 125425</strain>
    </source>
</reference>
<organism evidence="2 3">
    <name type="scientific">Polyplosphaeria fusca</name>
    <dbReference type="NCBI Taxonomy" id="682080"/>
    <lineage>
        <taxon>Eukaryota</taxon>
        <taxon>Fungi</taxon>
        <taxon>Dikarya</taxon>
        <taxon>Ascomycota</taxon>
        <taxon>Pezizomycotina</taxon>
        <taxon>Dothideomycetes</taxon>
        <taxon>Pleosporomycetidae</taxon>
        <taxon>Pleosporales</taxon>
        <taxon>Tetraplosphaeriaceae</taxon>
        <taxon>Polyplosphaeria</taxon>
    </lineage>
</organism>
<sequence>MDEFKPLNRTPCIATIHLLLTLRRSACAYVLIIRIQNIIVFIASLIQCCGPRISQPNFLIAPKRHVPQLTDMKVVRFEQKRIVVVDLDARCVPLLLVLILIAAIAGCAAAGGIVLLCGGNRTEALQARRGWHMLSRMLAKEVVHCCDCRSLSMSSYSTMKEQGEYYDS</sequence>